<comment type="caution">
    <text evidence="2">The sequence shown here is derived from an EMBL/GenBank/DDBJ whole genome shotgun (WGS) entry which is preliminary data.</text>
</comment>
<accession>A0A0S8G2N0</accession>
<dbReference type="EMBL" id="LJUI01000148">
    <property type="protein sequence ID" value="KPK67086.1"/>
    <property type="molecule type" value="Genomic_DNA"/>
</dbReference>
<dbReference type="AlphaFoldDB" id="A0A0S8G2N0"/>
<feature type="region of interest" description="Disordered" evidence="1">
    <location>
        <begin position="13"/>
        <end position="52"/>
    </location>
</feature>
<protein>
    <submittedName>
        <fullName evidence="2">Uncharacterized protein</fullName>
    </submittedName>
</protein>
<evidence type="ECO:0000313" key="3">
    <source>
        <dbReference type="Proteomes" id="UP000051717"/>
    </source>
</evidence>
<feature type="compositionally biased region" description="Basic and acidic residues" evidence="1">
    <location>
        <begin position="13"/>
        <end position="43"/>
    </location>
</feature>
<name>A0A0S8G2N0_UNCT6</name>
<sequence>MKQTCIHICNENEKENYRDTEKDDGERKEKDDVKRTENEDAPRNEQANDEEGICSTYRRVTSRKWFAGWPAPG</sequence>
<evidence type="ECO:0000256" key="1">
    <source>
        <dbReference type="SAM" id="MobiDB-lite"/>
    </source>
</evidence>
<proteinExistence type="predicted"/>
<reference evidence="2 3" key="1">
    <citation type="journal article" date="2015" name="Microbiome">
        <title>Genomic resolution of linkages in carbon, nitrogen, and sulfur cycling among widespread estuary sediment bacteria.</title>
        <authorList>
            <person name="Baker B.J."/>
            <person name="Lazar C.S."/>
            <person name="Teske A.P."/>
            <person name="Dick G.J."/>
        </authorList>
    </citation>
    <scope>NUCLEOTIDE SEQUENCE [LARGE SCALE GENOMIC DNA]</scope>
    <source>
        <strain evidence="2">SM23_40</strain>
    </source>
</reference>
<organism evidence="2 3">
    <name type="scientific">candidate division TA06 bacterium SM23_40</name>
    <dbReference type="NCBI Taxonomy" id="1703774"/>
    <lineage>
        <taxon>Bacteria</taxon>
        <taxon>Bacteria division TA06</taxon>
    </lineage>
</organism>
<evidence type="ECO:0000313" key="2">
    <source>
        <dbReference type="EMBL" id="KPK67086.1"/>
    </source>
</evidence>
<gene>
    <name evidence="2" type="ORF">AMJ82_11305</name>
</gene>
<dbReference type="Proteomes" id="UP000051717">
    <property type="component" value="Unassembled WGS sequence"/>
</dbReference>